<reference evidence="1 2" key="1">
    <citation type="submission" date="2020-06" db="EMBL/GenBank/DDBJ databases">
        <title>Metabacillus dokdonensis sp. nov., isolated from the rhizosphere of Elymus tsukushiensis, a plant native to the Dokdo Islands, Republic of Korea.</title>
        <authorList>
            <person name="Lee S.Y."/>
            <person name="Hwang Y.J."/>
            <person name="Son J.S."/>
            <person name="Ghim S.Y."/>
        </authorList>
    </citation>
    <scope>NUCLEOTIDE SEQUENCE [LARGE SCALE GENOMIC DNA]</scope>
    <source>
        <strain evidence="1 2">KUDC1714</strain>
    </source>
</reference>
<proteinExistence type="predicted"/>
<organism evidence="1 2">
    <name type="scientific">Metabacillus elymi</name>
    <dbReference type="NCBI Taxonomy" id="2745198"/>
    <lineage>
        <taxon>Bacteria</taxon>
        <taxon>Bacillati</taxon>
        <taxon>Bacillota</taxon>
        <taxon>Bacilli</taxon>
        <taxon>Bacillales</taxon>
        <taxon>Bacillaceae</taxon>
        <taxon>Metabacillus</taxon>
    </lineage>
</organism>
<protein>
    <submittedName>
        <fullName evidence="1">Aldolase</fullName>
    </submittedName>
</protein>
<evidence type="ECO:0000313" key="1">
    <source>
        <dbReference type="EMBL" id="QNF26180.1"/>
    </source>
</evidence>
<keyword evidence="2" id="KW-1185">Reference proteome</keyword>
<dbReference type="RefSeq" id="WP_185653587.1">
    <property type="nucleotide sequence ID" value="NZ_CP055263.1"/>
</dbReference>
<dbReference type="SUPFAM" id="SSF53795">
    <property type="entry name" value="PEP carboxykinase-like"/>
    <property type="match status" value="1"/>
</dbReference>
<gene>
    <name evidence="1" type="ORF">HUW50_00615</name>
</gene>
<dbReference type="EMBL" id="CP055263">
    <property type="protein sequence ID" value="QNF26180.1"/>
    <property type="molecule type" value="Genomic_DNA"/>
</dbReference>
<name>A0ABX6S019_9BACI</name>
<dbReference type="Gene3D" id="3.40.50.300">
    <property type="entry name" value="P-loop containing nucleotide triphosphate hydrolases"/>
    <property type="match status" value="1"/>
</dbReference>
<accession>A0ABX6S019</accession>
<dbReference type="Proteomes" id="UP000515490">
    <property type="component" value="Chromosome"/>
</dbReference>
<sequence length="311" mass="35608">MTITKKYQLFDLIIKSDMGLPELNEVGVFTHGKMDEIHIKVTDLSNLWAQVADFERRYIVKDNFVMFQVTNTAIFCIENGKNILVSPMIGVDENKIRLYILGSCMGILLMQRMFLPLHGSVINVNGKAYAFIGDSGAGKSTIASAFISKGYDLLTDDLIAVSFSENNEVIVKPSYPQQKLWQNSIDHFGMEVSKYTPLFERENKYAIPVTNNFYHKPLILSGVFELISDHGIKQVEIHPLNKLESLRTLYKHTYRNFLIQRLGLVDWHFQTSIKLSNQVIMYQLKRPATEFTANELVRVVLDTIDREVGVY</sequence>
<dbReference type="InterPro" id="IPR027417">
    <property type="entry name" value="P-loop_NTPase"/>
</dbReference>
<evidence type="ECO:0000313" key="2">
    <source>
        <dbReference type="Proteomes" id="UP000515490"/>
    </source>
</evidence>